<dbReference type="PROSITE" id="PS51349">
    <property type="entry name" value="FMN_HYDROXY_ACID_DH_2"/>
    <property type="match status" value="1"/>
</dbReference>
<evidence type="ECO:0000256" key="5">
    <source>
        <dbReference type="ARBA" id="ARBA00024042"/>
    </source>
</evidence>
<gene>
    <name evidence="10" type="ordered locus">Deima_0416</name>
</gene>
<dbReference type="PIRSF" id="PIRSF000138">
    <property type="entry name" value="Al-hdrx_acd_dh"/>
    <property type="match status" value="1"/>
</dbReference>
<feature type="binding site" evidence="7">
    <location>
        <position position="300"/>
    </location>
    <ligand>
        <name>glyoxylate</name>
        <dbReference type="ChEBI" id="CHEBI:36655"/>
    </ligand>
</feature>
<sequence>MRVRHNYGMTRTPPEGRPSIGLTRQTQVYLAGLQQQRPHLPVDPERLERAAHAAMTAEASGYLDGMPQAMQANLDAFRRWRIVPRMLRNVEERDLGITLFGHHYPAPMLLAPIGVQSIVHPDGELGVARAAASAGLPLIFSTASSAPLEHLAAAMGDAPRWFQLYWSKSEGFNASIIRRAEAAGCHALVVTLDTFLLAWRPRDIENAYLPFIQGVGIANYLTDPAFNAELAAPARDHPQGAIEHFLRVFTNPALNWDDLRWLRAQTKLPILLKGILHPDDARRALDFGMDGLVVSNHGGRQVEGAVASLDALPAVVDAVEGRVPVLLDSGVRRASDVIKARALGAQATLLGRPYLWGLALAGEAGVREVLANMLADLDLTLALSGHRTFDELTRATVVREPA</sequence>
<keyword evidence="2 7" id="KW-0285">Flavoprotein</keyword>
<comment type="similarity">
    <text evidence="5">Belongs to the FMN-dependent alpha-hydroxy acid dehydrogenase family.</text>
</comment>
<dbReference type="AlphaFoldDB" id="E8U4T7"/>
<feature type="binding site" evidence="7">
    <location>
        <position position="297"/>
    </location>
    <ligand>
        <name>glyoxylate</name>
        <dbReference type="ChEBI" id="CHEBI:36655"/>
    </ligand>
</feature>
<dbReference type="HOGENOM" id="CLU_020639_0_1_0"/>
<keyword evidence="3 7" id="KW-0288">FMN</keyword>
<dbReference type="PANTHER" id="PTHR10578">
    <property type="entry name" value="S -2-HYDROXY-ACID OXIDASE-RELATED"/>
    <property type="match status" value="1"/>
</dbReference>
<dbReference type="PROSITE" id="PS00557">
    <property type="entry name" value="FMN_HYDROXY_ACID_DH_1"/>
    <property type="match status" value="1"/>
</dbReference>
<dbReference type="GO" id="GO:0010181">
    <property type="term" value="F:FMN binding"/>
    <property type="evidence" value="ECO:0007669"/>
    <property type="project" value="InterPro"/>
</dbReference>
<dbReference type="InterPro" id="IPR012133">
    <property type="entry name" value="Alpha-hydoxy_acid_DH_FMN"/>
</dbReference>
<feature type="binding site" evidence="7">
    <location>
        <position position="191"/>
    </location>
    <ligand>
        <name>FMN</name>
        <dbReference type="ChEBI" id="CHEBI:58210"/>
    </ligand>
</feature>
<dbReference type="STRING" id="709986.Deima_0416"/>
<feature type="binding site" evidence="7">
    <location>
        <position position="273"/>
    </location>
    <ligand>
        <name>FMN</name>
        <dbReference type="ChEBI" id="CHEBI:58210"/>
    </ligand>
</feature>
<dbReference type="InterPro" id="IPR000262">
    <property type="entry name" value="FMN-dep_DH"/>
</dbReference>
<proteinExistence type="inferred from homology"/>
<feature type="region of interest" description="Disordered" evidence="8">
    <location>
        <begin position="1"/>
        <end position="21"/>
    </location>
</feature>
<organism evidence="10 11">
    <name type="scientific">Deinococcus maricopensis (strain DSM 21211 / LMG 22137 / NRRL B-23946 / LB-34)</name>
    <dbReference type="NCBI Taxonomy" id="709986"/>
    <lineage>
        <taxon>Bacteria</taxon>
        <taxon>Thermotogati</taxon>
        <taxon>Deinococcota</taxon>
        <taxon>Deinococci</taxon>
        <taxon>Deinococcales</taxon>
        <taxon>Deinococcaceae</taxon>
        <taxon>Deinococcus</taxon>
    </lineage>
</organism>
<evidence type="ECO:0000256" key="7">
    <source>
        <dbReference type="PIRSR" id="PIRSR000138-2"/>
    </source>
</evidence>
<evidence type="ECO:0000256" key="2">
    <source>
        <dbReference type="ARBA" id="ARBA00022630"/>
    </source>
</evidence>
<reference evidence="10 11" key="1">
    <citation type="journal article" date="2011" name="Stand. Genomic Sci.">
        <title>Complete genome sequence of Deinococcus maricopensis type strain (LB-34).</title>
        <authorList>
            <person name="Pukall R."/>
            <person name="Zeytun A."/>
            <person name="Lucas S."/>
            <person name="Lapidus A."/>
            <person name="Hammon N."/>
            <person name="Deshpande S."/>
            <person name="Nolan M."/>
            <person name="Cheng J.F."/>
            <person name="Pitluck S."/>
            <person name="Liolios K."/>
            <person name="Pagani I."/>
            <person name="Mikhailova N."/>
            <person name="Ivanova N."/>
            <person name="Mavromatis K."/>
            <person name="Pati A."/>
            <person name="Tapia R."/>
            <person name="Han C."/>
            <person name="Goodwin L."/>
            <person name="Chen A."/>
            <person name="Palaniappan K."/>
            <person name="Land M."/>
            <person name="Hauser L."/>
            <person name="Chang Y.J."/>
            <person name="Jeffries C.D."/>
            <person name="Brambilla E.M."/>
            <person name="Rohde M."/>
            <person name="Goker M."/>
            <person name="Detter J.C."/>
            <person name="Woyke T."/>
            <person name="Bristow J."/>
            <person name="Eisen J.A."/>
            <person name="Markowitz V."/>
            <person name="Hugenholtz P."/>
            <person name="Kyrpides N.C."/>
            <person name="Klenk H.P."/>
        </authorList>
    </citation>
    <scope>NUCLEOTIDE SEQUENCE [LARGE SCALE GENOMIC DNA]</scope>
    <source>
        <strain evidence="11">DSM 21211 / LMG 22137 / NRRL B-23946 / LB-34</strain>
    </source>
</reference>
<evidence type="ECO:0000313" key="10">
    <source>
        <dbReference type="EMBL" id="ADV66076.1"/>
    </source>
</evidence>
<protein>
    <submittedName>
        <fullName evidence="10">Lactate 2-monooxygenase</fullName>
        <ecNumber evidence="10">1.13.12.4</ecNumber>
    </submittedName>
</protein>
<feature type="binding site" evidence="7">
    <location>
        <position position="163"/>
    </location>
    <ligand>
        <name>FMN</name>
        <dbReference type="ChEBI" id="CHEBI:58210"/>
    </ligand>
</feature>
<dbReference type="Gene3D" id="3.20.20.70">
    <property type="entry name" value="Aldolase class I"/>
    <property type="match status" value="1"/>
</dbReference>
<dbReference type="InterPro" id="IPR008259">
    <property type="entry name" value="FMN_hydac_DH_AS"/>
</dbReference>
<evidence type="ECO:0000256" key="6">
    <source>
        <dbReference type="PIRSR" id="PIRSR000138-1"/>
    </source>
</evidence>
<dbReference type="InterPro" id="IPR013785">
    <property type="entry name" value="Aldolase_TIM"/>
</dbReference>
<dbReference type="SUPFAM" id="SSF51395">
    <property type="entry name" value="FMN-linked oxidoreductases"/>
    <property type="match status" value="1"/>
</dbReference>
<evidence type="ECO:0000259" key="9">
    <source>
        <dbReference type="PROSITE" id="PS51349"/>
    </source>
</evidence>
<dbReference type="EC" id="1.13.12.4" evidence="10"/>
<dbReference type="GO" id="GO:0016614">
    <property type="term" value="F:oxidoreductase activity, acting on CH-OH group of donors"/>
    <property type="evidence" value="ECO:0007669"/>
    <property type="project" value="UniProtKB-ARBA"/>
</dbReference>
<evidence type="ECO:0000313" key="11">
    <source>
        <dbReference type="Proteomes" id="UP000008635"/>
    </source>
</evidence>
<comment type="cofactor">
    <cofactor evidence="1">
        <name>FMN</name>
        <dbReference type="ChEBI" id="CHEBI:58210"/>
    </cofactor>
</comment>
<feature type="domain" description="FMN hydroxy acid dehydrogenase" evidence="9">
    <location>
        <begin position="36"/>
        <end position="402"/>
    </location>
</feature>
<feature type="binding site" evidence="7">
    <location>
        <position position="165"/>
    </location>
    <ligand>
        <name>glyoxylate</name>
        <dbReference type="ChEBI" id="CHEBI:36655"/>
    </ligand>
</feature>
<dbReference type="Pfam" id="PF01070">
    <property type="entry name" value="FMN_dh"/>
    <property type="match status" value="1"/>
</dbReference>
<evidence type="ECO:0000256" key="3">
    <source>
        <dbReference type="ARBA" id="ARBA00022643"/>
    </source>
</evidence>
<dbReference type="InterPro" id="IPR037396">
    <property type="entry name" value="FMN_HAD"/>
</dbReference>
<name>E8U4T7_DEIML</name>
<keyword evidence="11" id="KW-1185">Reference proteome</keyword>
<feature type="binding site" evidence="7">
    <location>
        <begin position="351"/>
        <end position="352"/>
    </location>
    <ligand>
        <name>FMN</name>
        <dbReference type="ChEBI" id="CHEBI:58210"/>
    </ligand>
</feature>
<accession>E8U4T7</accession>
<dbReference type="PANTHER" id="PTHR10578:SF143">
    <property type="entry name" value="FMN-DEPENDENT ALPHA-HYDROXY ACID DEHYDROGENASE PB1A11.03"/>
    <property type="match status" value="1"/>
</dbReference>
<feature type="binding site" evidence="7">
    <location>
        <begin position="112"/>
        <end position="114"/>
    </location>
    <ligand>
        <name>FMN</name>
        <dbReference type="ChEBI" id="CHEBI:58210"/>
    </ligand>
</feature>
<feature type="active site" description="Proton acceptor" evidence="6">
    <location>
        <position position="297"/>
    </location>
</feature>
<dbReference type="FunFam" id="3.20.20.70:FF:000029">
    <property type="entry name" value="L-lactate dehydrogenase"/>
    <property type="match status" value="1"/>
</dbReference>
<feature type="binding site" evidence="7">
    <location>
        <position position="62"/>
    </location>
    <ligand>
        <name>glyoxylate</name>
        <dbReference type="ChEBI" id="CHEBI:36655"/>
    </ligand>
</feature>
<evidence type="ECO:0000256" key="1">
    <source>
        <dbReference type="ARBA" id="ARBA00001917"/>
    </source>
</evidence>
<dbReference type="eggNOG" id="COG1304">
    <property type="taxonomic scope" value="Bacteria"/>
</dbReference>
<dbReference type="Proteomes" id="UP000008635">
    <property type="component" value="Chromosome"/>
</dbReference>
<dbReference type="GO" id="GO:0050040">
    <property type="term" value="F:lactate 2-monooxygenase activity"/>
    <property type="evidence" value="ECO:0007669"/>
    <property type="project" value="UniProtKB-EC"/>
</dbReference>
<feature type="binding site" evidence="7">
    <location>
        <position position="200"/>
    </location>
    <ligand>
        <name>glyoxylate</name>
        <dbReference type="ChEBI" id="CHEBI:36655"/>
    </ligand>
</feature>
<reference evidence="11" key="2">
    <citation type="submission" date="2011-01" db="EMBL/GenBank/DDBJ databases">
        <title>The complete genome of Deinococcus maricopensis DSM 21211.</title>
        <authorList>
            <consortium name="US DOE Joint Genome Institute (JGI-PGF)"/>
            <person name="Lucas S."/>
            <person name="Copeland A."/>
            <person name="Lapidus A."/>
            <person name="Goodwin L."/>
            <person name="Pitluck S."/>
            <person name="Kyrpides N."/>
            <person name="Mavromatis K."/>
            <person name="Pagani I."/>
            <person name="Ivanova N."/>
            <person name="Ovchinnikova G."/>
            <person name="Zeytun A."/>
            <person name="Detter J.C."/>
            <person name="Han C."/>
            <person name="Land M."/>
            <person name="Hauser L."/>
            <person name="Markowitz V."/>
            <person name="Cheng J.-F."/>
            <person name="Hugenholtz P."/>
            <person name="Woyke T."/>
            <person name="Wu D."/>
            <person name="Pukall R."/>
            <person name="Gehrich-Schroeter G."/>
            <person name="Brambilla E."/>
            <person name="Klenk H.-P."/>
            <person name="Eisen J.A."/>
        </authorList>
    </citation>
    <scope>NUCLEOTIDE SEQUENCE [LARGE SCALE GENOMIC DNA]</scope>
    <source>
        <strain evidence="11">DSM 21211 / LMG 22137 / NRRL B-23946 / LB-34</strain>
    </source>
</reference>
<feature type="binding site" evidence="7">
    <location>
        <position position="295"/>
    </location>
    <ligand>
        <name>FMN</name>
        <dbReference type="ChEBI" id="CHEBI:58210"/>
    </ligand>
</feature>
<evidence type="ECO:0000256" key="8">
    <source>
        <dbReference type="SAM" id="MobiDB-lite"/>
    </source>
</evidence>
<keyword evidence="4 10" id="KW-0560">Oxidoreductase</keyword>
<feature type="binding site" evidence="7">
    <location>
        <begin position="328"/>
        <end position="332"/>
    </location>
    <ligand>
        <name>FMN</name>
        <dbReference type="ChEBI" id="CHEBI:58210"/>
    </ligand>
</feature>
<evidence type="ECO:0000256" key="4">
    <source>
        <dbReference type="ARBA" id="ARBA00023002"/>
    </source>
</evidence>
<feature type="binding site" evidence="7">
    <location>
        <position position="141"/>
    </location>
    <ligand>
        <name>FMN</name>
        <dbReference type="ChEBI" id="CHEBI:58210"/>
    </ligand>
</feature>
<keyword evidence="10" id="KW-0503">Monooxygenase</keyword>
<dbReference type="EMBL" id="CP002454">
    <property type="protein sequence ID" value="ADV66076.1"/>
    <property type="molecule type" value="Genomic_DNA"/>
</dbReference>
<dbReference type="KEGG" id="dmr:Deima_0416"/>